<evidence type="ECO:0000313" key="2">
    <source>
        <dbReference type="EMBL" id="QLY28288.1"/>
    </source>
</evidence>
<dbReference type="KEGG" id="nhu:H0264_23210"/>
<gene>
    <name evidence="2" type="ORF">H0264_23210</name>
</gene>
<accession>A0A7D6Z6X5</accession>
<evidence type="ECO:0000259" key="1">
    <source>
        <dbReference type="Pfam" id="PF13569"/>
    </source>
</evidence>
<dbReference type="InterPro" id="IPR025406">
    <property type="entry name" value="DUF4132"/>
</dbReference>
<dbReference type="Proteomes" id="UP000515512">
    <property type="component" value="Chromosome"/>
</dbReference>
<organism evidence="2 3">
    <name type="scientific">Nocardia huaxiensis</name>
    <dbReference type="NCBI Taxonomy" id="2755382"/>
    <lineage>
        <taxon>Bacteria</taxon>
        <taxon>Bacillati</taxon>
        <taxon>Actinomycetota</taxon>
        <taxon>Actinomycetes</taxon>
        <taxon>Mycobacteriales</taxon>
        <taxon>Nocardiaceae</taxon>
        <taxon>Nocardia</taxon>
    </lineage>
</organism>
<reference evidence="2 3" key="1">
    <citation type="submission" date="2020-07" db="EMBL/GenBank/DDBJ databases">
        <authorList>
            <person name="Zhuang K."/>
            <person name="Ran Y."/>
        </authorList>
    </citation>
    <scope>NUCLEOTIDE SEQUENCE [LARGE SCALE GENOMIC DNA]</scope>
    <source>
        <strain evidence="2 3">WCH-YHL-001</strain>
    </source>
</reference>
<protein>
    <submittedName>
        <fullName evidence="2">DUF4132 domain-containing protein</fullName>
    </submittedName>
</protein>
<dbReference type="EMBL" id="CP059399">
    <property type="protein sequence ID" value="QLY28288.1"/>
    <property type="molecule type" value="Genomic_DNA"/>
</dbReference>
<feature type="domain" description="DUF4132" evidence="1">
    <location>
        <begin position="618"/>
        <end position="800"/>
    </location>
</feature>
<proteinExistence type="predicted"/>
<keyword evidence="3" id="KW-1185">Reference proteome</keyword>
<dbReference type="AlphaFoldDB" id="A0A7D6Z6X5"/>
<dbReference type="Pfam" id="PF13569">
    <property type="entry name" value="DUF4132"/>
    <property type="match status" value="1"/>
</dbReference>
<name>A0A7D6Z6X5_9NOCA</name>
<sequence>MASRTVHERGDLDEEVWEVPAAWRGVALPVRGFPPYRPFTPDPSAVELYDTVIAAERDSLHHALAASWPTASVESGTAALAGSASATPLGAAALAVVTECRGRTGRADFWSMTVDAWVARHGVVFAAEAALIATTMTRSYRDVPGGRGYDLTPWSVGRHFYHFYSMAALQRAREHLVAATDDDYRDAVARLGEIRSATGTLPVRIASSYLAPTEQSWVTADIGAPVADDYWVHTLYALLATAVTTAPQLKAFIAGLRPGNRAGVTTAEYLGVASRVGPAAAETIAAVGFVDHVTHWTRERTCDLADILSHLPTDEAFRLLLQNLDRYGVPTAAMAAAHRFPRRRMRLLSTEAVRSSAVDTLLRIHAWQHPDLAAEFGVRLPDPPIVESAELPELLRPRRKPAAVPPWLLLPVLPPLLTSDTARALPPSAVEVVCAVLARRNPDPTAIEQLSAFLDPMSLAGFAWGLFQSWVFAEYPAGGIWTLRAVGLFGDDEAARLLVPLILQWPRQSAAARAVTGLDVLADIGTPAALGHLRDIASRTRQRGFRKAVRAKLDAVAEQRHLTTDELADRAIPSFGLGKDGRLILDYGSRGFVIDLDERLEPVVFDGRRAADGSWAAGPRRKTLPKPTAQDDRAVATASYDQFTALRVGAKKVAREQIRRLEQAMVESRRWSPLAHRELFVDHPMLRQLARRLVWGAYGSDGTLRQSFRIAEDLTFADVEDDVLDLADDAEIGIAHPLQLGAAVAGWATIFTEYAVLQPFSQLDRTFWTPDSSSFATDLSEYHGLETSPGRLLALAHRGWIRASSDGAIDRMVRPLRTGGSIQLRISPSLEWRDLMRYSAHIVTGVDLIDTDPNALDPVTASELVRELEALRAG</sequence>
<dbReference type="RefSeq" id="WP_181579496.1">
    <property type="nucleotide sequence ID" value="NZ_CP059399.1"/>
</dbReference>
<evidence type="ECO:0000313" key="3">
    <source>
        <dbReference type="Proteomes" id="UP000515512"/>
    </source>
</evidence>